<dbReference type="GO" id="GO:0005525">
    <property type="term" value="F:GTP binding"/>
    <property type="evidence" value="ECO:0007669"/>
    <property type="project" value="UniProtKB-KW"/>
</dbReference>
<dbReference type="SUPFAM" id="SSF52540">
    <property type="entry name" value="P-loop containing nucleoside triphosphate hydrolases"/>
    <property type="match status" value="1"/>
</dbReference>
<dbReference type="GO" id="GO:0016887">
    <property type="term" value="F:ATP hydrolysis activity"/>
    <property type="evidence" value="ECO:0007669"/>
    <property type="project" value="TreeGrafter"/>
</dbReference>
<evidence type="ECO:0000256" key="3">
    <source>
        <dbReference type="SAM" id="MobiDB-lite"/>
    </source>
</evidence>
<evidence type="ECO:0000259" key="4">
    <source>
        <dbReference type="PROSITE" id="PS51710"/>
    </source>
</evidence>
<dbReference type="GO" id="GO:0005737">
    <property type="term" value="C:cytoplasm"/>
    <property type="evidence" value="ECO:0007669"/>
    <property type="project" value="TreeGrafter"/>
</dbReference>
<keyword evidence="6" id="KW-1185">Reference proteome</keyword>
<protein>
    <recommendedName>
        <fullName evidence="4">OBG-type G domain-containing protein</fullName>
    </recommendedName>
</protein>
<dbReference type="InterPro" id="IPR031167">
    <property type="entry name" value="G_OBG"/>
</dbReference>
<gene>
    <name evidence="5" type="ORF">AMAG_09122</name>
</gene>
<evidence type="ECO:0000256" key="1">
    <source>
        <dbReference type="ARBA" id="ARBA00022741"/>
    </source>
</evidence>
<dbReference type="InterPro" id="IPR006073">
    <property type="entry name" value="GTP-bd"/>
</dbReference>
<dbReference type="OrthoDB" id="545683at2759"/>
<dbReference type="FunFam" id="1.10.8.470:FF:000001">
    <property type="entry name" value="GTP-binding protein homolog"/>
    <property type="match status" value="1"/>
</dbReference>
<dbReference type="VEuPathDB" id="FungiDB:AMAG_09122"/>
<dbReference type="Pfam" id="PF08438">
    <property type="entry name" value="YGR210-like_G4"/>
    <property type="match status" value="1"/>
</dbReference>
<reference evidence="5 6" key="1">
    <citation type="submission" date="2009-11" db="EMBL/GenBank/DDBJ databases">
        <title>Annotation of Allomyces macrogynus ATCC 38327.</title>
        <authorList>
            <consortium name="The Broad Institute Genome Sequencing Platform"/>
            <person name="Russ C."/>
            <person name="Cuomo C."/>
            <person name="Burger G."/>
            <person name="Gray M.W."/>
            <person name="Holland P.W.H."/>
            <person name="King N."/>
            <person name="Lang F.B.F."/>
            <person name="Roger A.J."/>
            <person name="Ruiz-Trillo I."/>
            <person name="Young S.K."/>
            <person name="Zeng Q."/>
            <person name="Gargeya S."/>
            <person name="Fitzgerald M."/>
            <person name="Haas B."/>
            <person name="Abouelleil A."/>
            <person name="Alvarado L."/>
            <person name="Arachchi H.M."/>
            <person name="Berlin A."/>
            <person name="Chapman S.B."/>
            <person name="Gearin G."/>
            <person name="Goldberg J."/>
            <person name="Griggs A."/>
            <person name="Gujja S."/>
            <person name="Hansen M."/>
            <person name="Heiman D."/>
            <person name="Howarth C."/>
            <person name="Larimer J."/>
            <person name="Lui A."/>
            <person name="MacDonald P.J.P."/>
            <person name="McCowen C."/>
            <person name="Montmayeur A."/>
            <person name="Murphy C."/>
            <person name="Neiman D."/>
            <person name="Pearson M."/>
            <person name="Priest M."/>
            <person name="Roberts A."/>
            <person name="Saif S."/>
            <person name="Shea T."/>
            <person name="Sisk P."/>
            <person name="Stolte C."/>
            <person name="Sykes S."/>
            <person name="Wortman J."/>
            <person name="Nusbaum C."/>
            <person name="Birren B."/>
        </authorList>
    </citation>
    <scope>NUCLEOTIDE SEQUENCE [LARGE SCALE GENOMIC DNA]</scope>
    <source>
        <strain evidence="5 6">ATCC 38327</strain>
    </source>
</reference>
<evidence type="ECO:0000256" key="2">
    <source>
        <dbReference type="ARBA" id="ARBA00023134"/>
    </source>
</evidence>
<dbReference type="Pfam" id="PF01926">
    <property type="entry name" value="MMR_HSR1"/>
    <property type="match status" value="1"/>
</dbReference>
<evidence type="ECO:0000313" key="6">
    <source>
        <dbReference type="Proteomes" id="UP000054350"/>
    </source>
</evidence>
<dbReference type="CDD" id="cd04938">
    <property type="entry name" value="TGS_Obg"/>
    <property type="match status" value="1"/>
</dbReference>
<dbReference type="AlphaFoldDB" id="A0A0L0SNX5"/>
<sequence length="436" mass="47322">MSSTAPSTSTSSTPSSSSSSGGSGRSRFVIGIVGKPSAGKSSFLNAITDALAKTGAFPFTTIAPNHGVAYYRLPCPCARFGLQSQCRPRYGSCQNGTRHVPVEILDVAGLVPGASAGLGLGNQFLDDLRTADALVHVVDVSGTTDAAGKATVGYDPVNDIDWLTSEVHAWVFNNLTKNWGGLVRRHTMLKASPIETLHKQLSGYGCPQSMVAKAFDACPKSLRDKPLETWDQETDVKDFVTVFLKTRFPTVVALNKIDLPDADTNIEKLDRKYGQSQELVLCSALAESFLRKLAKQGFIRYTEDSDEVVTHDDDAKLKPMDEKTAARLEKVRDLVLFRYGTSGVHQVLARAVEVLGLVPVFPVKNIHNFTTGAAKAVFRDCLLVPPHTRVRAFAAMVHPELDRNYQYAETVGGRMMGEADEITLDINIISIKTSES</sequence>
<dbReference type="EMBL" id="GG745343">
    <property type="protein sequence ID" value="KNE64065.1"/>
    <property type="molecule type" value="Genomic_DNA"/>
</dbReference>
<dbReference type="Gene3D" id="3.10.20.30">
    <property type="match status" value="1"/>
</dbReference>
<reference evidence="6" key="2">
    <citation type="submission" date="2009-11" db="EMBL/GenBank/DDBJ databases">
        <title>The Genome Sequence of Allomyces macrogynus strain ATCC 38327.</title>
        <authorList>
            <consortium name="The Broad Institute Genome Sequencing Platform"/>
            <person name="Russ C."/>
            <person name="Cuomo C."/>
            <person name="Shea T."/>
            <person name="Young S.K."/>
            <person name="Zeng Q."/>
            <person name="Koehrsen M."/>
            <person name="Haas B."/>
            <person name="Borodovsky M."/>
            <person name="Guigo R."/>
            <person name="Alvarado L."/>
            <person name="Berlin A."/>
            <person name="Borenstein D."/>
            <person name="Chen Z."/>
            <person name="Engels R."/>
            <person name="Freedman E."/>
            <person name="Gellesch M."/>
            <person name="Goldberg J."/>
            <person name="Griggs A."/>
            <person name="Gujja S."/>
            <person name="Heiman D."/>
            <person name="Hepburn T."/>
            <person name="Howarth C."/>
            <person name="Jen D."/>
            <person name="Larson L."/>
            <person name="Lewis B."/>
            <person name="Mehta T."/>
            <person name="Park D."/>
            <person name="Pearson M."/>
            <person name="Roberts A."/>
            <person name="Saif S."/>
            <person name="Shenoy N."/>
            <person name="Sisk P."/>
            <person name="Stolte C."/>
            <person name="Sykes S."/>
            <person name="Walk T."/>
            <person name="White J."/>
            <person name="Yandava C."/>
            <person name="Burger G."/>
            <person name="Gray M.W."/>
            <person name="Holland P.W.H."/>
            <person name="King N."/>
            <person name="Lang F.B.F."/>
            <person name="Roger A.J."/>
            <person name="Ruiz-Trillo I."/>
            <person name="Lander E."/>
            <person name="Nusbaum C."/>
        </authorList>
    </citation>
    <scope>NUCLEOTIDE SEQUENCE [LARGE SCALE GENOMIC DNA]</scope>
    <source>
        <strain evidence="6">ATCC 38327</strain>
    </source>
</reference>
<keyword evidence="1" id="KW-0547">Nucleotide-binding</keyword>
<dbReference type="InterPro" id="IPR013646">
    <property type="entry name" value="YGR210-like_G4"/>
</dbReference>
<accession>A0A0L0SNX5</accession>
<dbReference type="PANTHER" id="PTHR23305:SF1">
    <property type="entry name" value="OBG-TYPE G DOMAIN-CONTAINING PROTEIN"/>
    <property type="match status" value="1"/>
</dbReference>
<dbReference type="Gene3D" id="1.10.8.470">
    <property type="match status" value="1"/>
</dbReference>
<dbReference type="Gene3D" id="3.40.50.300">
    <property type="entry name" value="P-loop containing nucleotide triphosphate hydrolases"/>
    <property type="match status" value="1"/>
</dbReference>
<dbReference type="STRING" id="578462.A0A0L0SNX5"/>
<feature type="domain" description="OBG-type G" evidence="4">
    <location>
        <begin position="28"/>
        <end position="302"/>
    </location>
</feature>
<dbReference type="PROSITE" id="PS51710">
    <property type="entry name" value="G_OBG"/>
    <property type="match status" value="1"/>
</dbReference>
<dbReference type="CDD" id="cd01899">
    <property type="entry name" value="Ygr210"/>
    <property type="match status" value="1"/>
</dbReference>
<dbReference type="InterPro" id="IPR012675">
    <property type="entry name" value="Beta-grasp_dom_sf"/>
</dbReference>
<proteinExistence type="predicted"/>
<dbReference type="InterPro" id="IPR027417">
    <property type="entry name" value="P-loop_NTPase"/>
</dbReference>
<name>A0A0L0SNX5_ALLM3</name>
<organism evidence="5 6">
    <name type="scientific">Allomyces macrogynus (strain ATCC 38327)</name>
    <name type="common">Allomyces javanicus var. macrogynus</name>
    <dbReference type="NCBI Taxonomy" id="578462"/>
    <lineage>
        <taxon>Eukaryota</taxon>
        <taxon>Fungi</taxon>
        <taxon>Fungi incertae sedis</taxon>
        <taxon>Blastocladiomycota</taxon>
        <taxon>Blastocladiomycetes</taxon>
        <taxon>Blastocladiales</taxon>
        <taxon>Blastocladiaceae</taxon>
        <taxon>Allomyces</taxon>
    </lineage>
</organism>
<dbReference type="PRINTS" id="PR00326">
    <property type="entry name" value="GTP1OBG"/>
</dbReference>
<dbReference type="PANTHER" id="PTHR23305">
    <property type="entry name" value="OBG GTPASE FAMILY"/>
    <property type="match status" value="1"/>
</dbReference>
<feature type="region of interest" description="Disordered" evidence="3">
    <location>
        <begin position="1"/>
        <end position="24"/>
    </location>
</feature>
<dbReference type="eggNOG" id="KOG1491">
    <property type="taxonomic scope" value="Eukaryota"/>
</dbReference>
<keyword evidence="2" id="KW-0342">GTP-binding</keyword>
<dbReference type="Proteomes" id="UP000054350">
    <property type="component" value="Unassembled WGS sequence"/>
</dbReference>
<feature type="compositionally biased region" description="Low complexity" evidence="3">
    <location>
        <begin position="1"/>
        <end position="20"/>
    </location>
</feature>
<dbReference type="OMA" id="NAATMND"/>
<evidence type="ECO:0000313" key="5">
    <source>
        <dbReference type="EMBL" id="KNE64065.1"/>
    </source>
</evidence>